<dbReference type="EMBL" id="JARAOO010000006">
    <property type="protein sequence ID" value="KAJ7964568.1"/>
    <property type="molecule type" value="Genomic_DNA"/>
</dbReference>
<proteinExistence type="predicted"/>
<evidence type="ECO:0000313" key="1">
    <source>
        <dbReference type="EMBL" id="KAJ7964568.1"/>
    </source>
</evidence>
<name>A0AAD7LUK9_QUISA</name>
<accession>A0AAD7LUK9</accession>
<gene>
    <name evidence="1" type="ORF">O6P43_014363</name>
</gene>
<comment type="caution">
    <text evidence="1">The sequence shown here is derived from an EMBL/GenBank/DDBJ whole genome shotgun (WGS) entry which is preliminary data.</text>
</comment>
<reference evidence="1" key="1">
    <citation type="journal article" date="2023" name="Science">
        <title>Elucidation of the pathway for biosynthesis of saponin adjuvants from the soapbark tree.</title>
        <authorList>
            <person name="Reed J."/>
            <person name="Orme A."/>
            <person name="El-Demerdash A."/>
            <person name="Owen C."/>
            <person name="Martin L.B.B."/>
            <person name="Misra R.C."/>
            <person name="Kikuchi S."/>
            <person name="Rejzek M."/>
            <person name="Martin A.C."/>
            <person name="Harkess A."/>
            <person name="Leebens-Mack J."/>
            <person name="Louveau T."/>
            <person name="Stephenson M.J."/>
            <person name="Osbourn A."/>
        </authorList>
    </citation>
    <scope>NUCLEOTIDE SEQUENCE</scope>
    <source>
        <strain evidence="1">S10</strain>
    </source>
</reference>
<organism evidence="1 2">
    <name type="scientific">Quillaja saponaria</name>
    <name type="common">Soap bark tree</name>
    <dbReference type="NCBI Taxonomy" id="32244"/>
    <lineage>
        <taxon>Eukaryota</taxon>
        <taxon>Viridiplantae</taxon>
        <taxon>Streptophyta</taxon>
        <taxon>Embryophyta</taxon>
        <taxon>Tracheophyta</taxon>
        <taxon>Spermatophyta</taxon>
        <taxon>Magnoliopsida</taxon>
        <taxon>eudicotyledons</taxon>
        <taxon>Gunneridae</taxon>
        <taxon>Pentapetalae</taxon>
        <taxon>rosids</taxon>
        <taxon>fabids</taxon>
        <taxon>Fabales</taxon>
        <taxon>Quillajaceae</taxon>
        <taxon>Quillaja</taxon>
    </lineage>
</organism>
<sequence length="70" mass="7805">MSQQPAIVLCVGSHKLLFSSWVPSKDSCPVLNFCKPYALWAEVLAKLFNYGRHLRAAAEQDRGTLFLALP</sequence>
<keyword evidence="2" id="KW-1185">Reference proteome</keyword>
<protein>
    <submittedName>
        <fullName evidence="1">Uncharacterized protein</fullName>
    </submittedName>
</protein>
<evidence type="ECO:0000313" key="2">
    <source>
        <dbReference type="Proteomes" id="UP001163823"/>
    </source>
</evidence>
<dbReference type="Proteomes" id="UP001163823">
    <property type="component" value="Chromosome 6"/>
</dbReference>
<dbReference type="AlphaFoldDB" id="A0AAD7LUK9"/>
<dbReference type="KEGG" id="qsa:O6P43_014363"/>